<keyword evidence="1" id="KW-0472">Membrane</keyword>
<name>A0A975PPA7_9RHOB</name>
<sequence length="78" mass="8547">MKTLKWLWIAALLTIGFKLYNLVMAGPRGSNPDDMQSFVGMVLTFALLSAVLIVLWATGRAKAALARRIERAKGTAKL</sequence>
<evidence type="ECO:0000313" key="2">
    <source>
        <dbReference type="EMBL" id="QUJ78336.1"/>
    </source>
</evidence>
<keyword evidence="1" id="KW-1133">Transmembrane helix</keyword>
<keyword evidence="3" id="KW-1185">Reference proteome</keyword>
<dbReference type="Proteomes" id="UP000683291">
    <property type="component" value="Chromosome pJK7-1-3"/>
</dbReference>
<gene>
    <name evidence="2" type="ORF">KDD17_18275</name>
</gene>
<dbReference type="RefSeq" id="WP_212706528.1">
    <property type="nucleotide sequence ID" value="NZ_CP073584.1"/>
</dbReference>
<evidence type="ECO:0000256" key="1">
    <source>
        <dbReference type="SAM" id="Phobius"/>
    </source>
</evidence>
<keyword evidence="1" id="KW-0812">Transmembrane</keyword>
<dbReference type="EMBL" id="CP073584">
    <property type="protein sequence ID" value="QUJ78336.1"/>
    <property type="molecule type" value="Genomic_DNA"/>
</dbReference>
<organism evidence="2 3">
    <name type="scientific">Sulfitobacter albidus</name>
    <dbReference type="NCBI Taxonomy" id="2829501"/>
    <lineage>
        <taxon>Bacteria</taxon>
        <taxon>Pseudomonadati</taxon>
        <taxon>Pseudomonadota</taxon>
        <taxon>Alphaproteobacteria</taxon>
        <taxon>Rhodobacterales</taxon>
        <taxon>Roseobacteraceae</taxon>
        <taxon>Sulfitobacter</taxon>
    </lineage>
</organism>
<dbReference type="AlphaFoldDB" id="A0A975PPA7"/>
<protein>
    <submittedName>
        <fullName evidence="2">Uncharacterized protein</fullName>
    </submittedName>
</protein>
<feature type="transmembrane region" description="Helical" evidence="1">
    <location>
        <begin position="35"/>
        <end position="58"/>
    </location>
</feature>
<reference evidence="2" key="1">
    <citation type="submission" date="2021-04" db="EMBL/GenBank/DDBJ databases">
        <title>Complete genome sequence for Sulfitobacter sp. strain JK7-1.</title>
        <authorList>
            <person name="Park S.-J."/>
        </authorList>
    </citation>
    <scope>NUCLEOTIDE SEQUENCE</scope>
    <source>
        <strain evidence="2">JK7-1</strain>
    </source>
</reference>
<proteinExistence type="predicted"/>
<dbReference type="KEGG" id="sual:KDD17_18275"/>
<accession>A0A975PPA7</accession>
<evidence type="ECO:0000313" key="3">
    <source>
        <dbReference type="Proteomes" id="UP000683291"/>
    </source>
</evidence>